<reference evidence="4" key="1">
    <citation type="submission" date="2016-05" db="EMBL/GenBank/DDBJ databases">
        <authorList>
            <person name="Naeem Raeece"/>
        </authorList>
    </citation>
    <scope>NUCLEOTIDE SEQUENCE [LARGE SCALE GENOMIC DNA]</scope>
</reference>
<feature type="compositionally biased region" description="Polar residues" evidence="1">
    <location>
        <begin position="40"/>
        <end position="56"/>
    </location>
</feature>
<dbReference type="Proteomes" id="UP000078597">
    <property type="component" value="Unassembled WGS sequence"/>
</dbReference>
<proteinExistence type="predicted"/>
<sequence>MNTHTFKGVSKFIYSDMNTPEKNVKVPQESQRDNKDPENSIPQNQTLSPLETSPKQATDYKSPHSQLEDFILPSQIPKDSVAFSNPEIVSPSTDSLSFSSLSPAPSTHPTSADEEILKKIKINEFKKNINLPNRIKDRSKTIIEVHMEVLEECRNEEWENNKEEFLEICIDELVQKDYKKCANLTDDHLITENIENTNDIKNLNILWNKWIEKHRNISKILKKEHWFHNLKNE</sequence>
<evidence type="ECO:0000313" key="4">
    <source>
        <dbReference type="Proteomes" id="UP000078597"/>
    </source>
</evidence>
<organism evidence="3 4">
    <name type="scientific">Plasmodium malariae</name>
    <dbReference type="NCBI Taxonomy" id="5858"/>
    <lineage>
        <taxon>Eukaryota</taxon>
        <taxon>Sar</taxon>
        <taxon>Alveolata</taxon>
        <taxon>Apicomplexa</taxon>
        <taxon>Aconoidasida</taxon>
        <taxon>Haemosporida</taxon>
        <taxon>Plasmodiidae</taxon>
        <taxon>Plasmodium</taxon>
        <taxon>Plasmodium (Plasmodium)</taxon>
    </lineage>
</organism>
<accession>A0A1A8X2L4</accession>
<evidence type="ECO:0000313" key="3">
    <source>
        <dbReference type="EMBL" id="SBS98836.1"/>
    </source>
</evidence>
<gene>
    <name evidence="3" type="ORF">PMALA_065320</name>
</gene>
<name>A0A1A8X2L4_PLAMA</name>
<evidence type="ECO:0000259" key="2">
    <source>
        <dbReference type="Pfam" id="PF12879"/>
    </source>
</evidence>
<dbReference type="Pfam" id="PF12879">
    <property type="entry name" value="SICA_C"/>
    <property type="match status" value="1"/>
</dbReference>
<dbReference type="EMBL" id="FLQW01005312">
    <property type="protein sequence ID" value="SBS98836.1"/>
    <property type="molecule type" value="Genomic_DNA"/>
</dbReference>
<evidence type="ECO:0000256" key="1">
    <source>
        <dbReference type="SAM" id="MobiDB-lite"/>
    </source>
</evidence>
<feature type="region of interest" description="Disordered" evidence="1">
    <location>
        <begin position="1"/>
        <end position="64"/>
    </location>
</feature>
<dbReference type="AlphaFoldDB" id="A0A1A8X2L4"/>
<dbReference type="InterPro" id="IPR024288">
    <property type="entry name" value="SICA_C"/>
</dbReference>
<feature type="domain" description="Schizont-infected cell agglutination C-terminal" evidence="2">
    <location>
        <begin position="139"/>
        <end position="179"/>
    </location>
</feature>
<protein>
    <submittedName>
        <fullName evidence="3">STP1 protein</fullName>
    </submittedName>
</protein>